<feature type="compositionally biased region" description="Basic and acidic residues" evidence="1">
    <location>
        <begin position="645"/>
        <end position="662"/>
    </location>
</feature>
<dbReference type="Pfam" id="PF26082">
    <property type="entry name" value="zf-C2H2_AcuF"/>
    <property type="match status" value="1"/>
</dbReference>
<feature type="compositionally biased region" description="Basic and acidic residues" evidence="1">
    <location>
        <begin position="677"/>
        <end position="688"/>
    </location>
</feature>
<dbReference type="InterPro" id="IPR058925">
    <property type="entry name" value="zf-C2H2_AcuF"/>
</dbReference>
<accession>A0A0U5GHG8</accession>
<dbReference type="InterPro" id="IPR058348">
    <property type="entry name" value="DUF8035"/>
</dbReference>
<organism evidence="4 5">
    <name type="scientific">Aspergillus calidoustus</name>
    <dbReference type="NCBI Taxonomy" id="454130"/>
    <lineage>
        <taxon>Eukaryota</taxon>
        <taxon>Fungi</taxon>
        <taxon>Dikarya</taxon>
        <taxon>Ascomycota</taxon>
        <taxon>Pezizomycotina</taxon>
        <taxon>Eurotiomycetes</taxon>
        <taxon>Eurotiomycetidae</taxon>
        <taxon>Eurotiales</taxon>
        <taxon>Aspergillaceae</taxon>
        <taxon>Aspergillus</taxon>
        <taxon>Aspergillus subgen. Nidulantes</taxon>
    </lineage>
</organism>
<evidence type="ECO:0000259" key="3">
    <source>
        <dbReference type="Pfam" id="PF26118"/>
    </source>
</evidence>
<dbReference type="Proteomes" id="UP000054771">
    <property type="component" value="Unassembled WGS sequence"/>
</dbReference>
<protein>
    <submittedName>
        <fullName evidence="4">Uncharacterized protein</fullName>
    </submittedName>
</protein>
<feature type="compositionally biased region" description="Polar residues" evidence="1">
    <location>
        <begin position="588"/>
        <end position="605"/>
    </location>
</feature>
<evidence type="ECO:0000259" key="2">
    <source>
        <dbReference type="Pfam" id="PF26082"/>
    </source>
</evidence>
<reference evidence="5" key="1">
    <citation type="journal article" date="2016" name="Genome Announc.">
        <title>Draft genome sequences of fungus Aspergillus calidoustus.</title>
        <authorList>
            <person name="Horn F."/>
            <person name="Linde J."/>
            <person name="Mattern D.J."/>
            <person name="Walther G."/>
            <person name="Guthke R."/>
            <person name="Scherlach K."/>
            <person name="Martin K."/>
            <person name="Brakhage A.A."/>
            <person name="Petzke L."/>
            <person name="Valiante V."/>
        </authorList>
    </citation>
    <scope>NUCLEOTIDE SEQUENCE [LARGE SCALE GENOMIC DNA]</scope>
    <source>
        <strain evidence="5">SF006504</strain>
    </source>
</reference>
<dbReference type="PANTHER" id="PTHR35391:SF7">
    <property type="entry name" value="C2H2-TYPE DOMAIN-CONTAINING PROTEIN"/>
    <property type="match status" value="1"/>
</dbReference>
<evidence type="ECO:0000313" key="4">
    <source>
        <dbReference type="EMBL" id="CEL11499.1"/>
    </source>
</evidence>
<dbReference type="Pfam" id="PF26118">
    <property type="entry name" value="DUF8035"/>
    <property type="match status" value="2"/>
</dbReference>
<feature type="domain" description="DUF8035" evidence="3">
    <location>
        <begin position="875"/>
        <end position="927"/>
    </location>
</feature>
<evidence type="ECO:0000313" key="5">
    <source>
        <dbReference type="Proteomes" id="UP000054771"/>
    </source>
</evidence>
<feature type="compositionally biased region" description="Acidic residues" evidence="1">
    <location>
        <begin position="545"/>
        <end position="559"/>
    </location>
</feature>
<name>A0A0U5GHG8_ASPCI</name>
<dbReference type="STRING" id="454130.A0A0U5GHG8"/>
<evidence type="ECO:0000256" key="1">
    <source>
        <dbReference type="SAM" id="MobiDB-lite"/>
    </source>
</evidence>
<feature type="region of interest" description="Disordered" evidence="1">
    <location>
        <begin position="936"/>
        <end position="987"/>
    </location>
</feature>
<dbReference type="AlphaFoldDB" id="A0A0U5GHG8"/>
<dbReference type="EMBL" id="CDMC01000027">
    <property type="protein sequence ID" value="CEL11499.1"/>
    <property type="molecule type" value="Genomic_DNA"/>
</dbReference>
<keyword evidence="5" id="KW-1185">Reference proteome</keyword>
<feature type="region of interest" description="Disordered" evidence="1">
    <location>
        <begin position="642"/>
        <end position="698"/>
    </location>
</feature>
<gene>
    <name evidence="4" type="ORF">ASPCAL14601</name>
</gene>
<feature type="domain" description="Oxidoreductase acuF-like C2H2 type zinc-finger" evidence="2">
    <location>
        <begin position="283"/>
        <end position="311"/>
    </location>
</feature>
<proteinExistence type="predicted"/>
<feature type="region of interest" description="Disordered" evidence="1">
    <location>
        <begin position="536"/>
        <end position="565"/>
    </location>
</feature>
<feature type="domain" description="DUF8035" evidence="3">
    <location>
        <begin position="772"/>
        <end position="822"/>
    </location>
</feature>
<dbReference type="OMA" id="ICVIDIA"/>
<sequence length="987" mass="112531">MAIAQRAAQCALGLEGMLQLTPTEDARLEWENQMFRFNLWSANNFVFAPTRASMDWRLRNAPLLESSMCELLDDLQSSLIRCTSMIKNPAIPDEANPSTLVSDTLEELFRLSRAVRRSGILRRFVKIESYIEFDENGVNLTDEFRKGVERLIEYRLRHSPASQVLQARVVNTICLRQQHFAYLRAKWEKPTVRPTPIKPAPAQPRSSLGATFSVRGSISSPASPAGEKERVTLPTVMTATTARPERVRAVRSLKSAVSAEHEDVECSQEDLPLPPKVPPGAMEYECPFCYMVCSSLEFSGERWKKHVIQDIMPYFCTFDDCPTTNTLFESGRDWLKHMRDRHMVTGWTCMDQSHDTTLIFEAESAFKDHMYTCHTGEFADDELDEIADASHQQLAPHNLLTTCPFCPTDLTATIPADGMMSHVAEHMLSLAHISVSWQMDGESIDSQSSSGGYSLLYSQLGFPPAPKRTRRPQSAVMRIAGGFIGQRRSRSQRAPYMKMGNAGGYLIQGRSRSRRPQYAVMGKAALYFGGRGGSLEERLQQDFPSPDDDNNSTPDEEYTPVDGSLPEGDMEFFKSLWRDVRQELRLPSLTSPPRSLEELQTQGQSPLDAGLSFDADMSEVKNDVDDNEPNVIDLDYDQSSALADFDPHVPQRDLSTRYQRSDLDEESDRYPIPPRWRNRDFHHEHRYGEPSPPPPLPRLIRRQSSLDTFDRRPSHEVVPFEEHRGFRPGPVVISSPPPFLLGGRRDLADGVLVQPREHEYEEIGVEIKPYPRRGNTQVPLRLVNTRAIREAGYPYRKEGDFFIIEKALSQEQVVALVERSRQMVIKDPEAEIVWIDTHLPHVPKKDRQENDQAMRLERREAEKEEPVVAPKQYPRRGKTRFPRRLVHSRAIRELGYPYEEDGDVTIIHLALSREQIDHVIEKSSEMKTSLKLAALTGSEERDRNPSGRRSLDNLVVERPRESAAKERIRARTKGRRRYSGSRLRDLA</sequence>
<feature type="region of interest" description="Disordered" evidence="1">
    <location>
        <begin position="588"/>
        <end position="609"/>
    </location>
</feature>
<feature type="compositionally biased region" description="Basic residues" evidence="1">
    <location>
        <begin position="970"/>
        <end position="979"/>
    </location>
</feature>
<feature type="compositionally biased region" description="Basic and acidic residues" evidence="1">
    <location>
        <begin position="938"/>
        <end position="969"/>
    </location>
</feature>
<dbReference type="OrthoDB" id="20872at2759"/>
<dbReference type="PANTHER" id="PTHR35391">
    <property type="entry name" value="C2H2-TYPE DOMAIN-CONTAINING PROTEIN-RELATED"/>
    <property type="match status" value="1"/>
</dbReference>